<dbReference type="SUPFAM" id="SSF53850">
    <property type="entry name" value="Periplasmic binding protein-like II"/>
    <property type="match status" value="1"/>
</dbReference>
<keyword evidence="3 5" id="KW-0732">Signal</keyword>
<dbReference type="GO" id="GO:0055052">
    <property type="term" value="C:ATP-binding cassette (ABC) transporter complex, substrate-binding subunit-containing"/>
    <property type="evidence" value="ECO:0007669"/>
    <property type="project" value="TreeGrafter"/>
</dbReference>
<gene>
    <name evidence="6" type="ORF">GGQ63_001287</name>
</gene>
<protein>
    <submittedName>
        <fullName evidence="6">Multiple sugar transport system substrate-binding protein</fullName>
    </submittedName>
</protein>
<dbReference type="GO" id="GO:0015768">
    <property type="term" value="P:maltose transport"/>
    <property type="evidence" value="ECO:0007669"/>
    <property type="project" value="TreeGrafter"/>
</dbReference>
<reference evidence="6 7" key="1">
    <citation type="submission" date="2020-08" db="EMBL/GenBank/DDBJ databases">
        <title>Genomic Encyclopedia of Type Strains, Phase IV (KMG-IV): sequencing the most valuable type-strain genomes for metagenomic binning, comparative biology and taxonomic classification.</title>
        <authorList>
            <person name="Goeker M."/>
        </authorList>
    </citation>
    <scope>NUCLEOTIDE SEQUENCE [LARGE SCALE GENOMIC DNA]</scope>
    <source>
        <strain evidence="6 7">DSM 16268</strain>
    </source>
</reference>
<proteinExistence type="inferred from homology"/>
<dbReference type="PANTHER" id="PTHR30061:SF50">
    <property type="entry name" value="MALTOSE_MALTODEXTRIN-BINDING PERIPLASMIC PROTEIN"/>
    <property type="match status" value="1"/>
</dbReference>
<comment type="caution">
    <text evidence="6">The sequence shown here is derived from an EMBL/GenBank/DDBJ whole genome shotgun (WGS) entry which is preliminary data.</text>
</comment>
<dbReference type="Pfam" id="PF01547">
    <property type="entry name" value="SBP_bac_1"/>
    <property type="match status" value="1"/>
</dbReference>
<keyword evidence="7" id="KW-1185">Reference proteome</keyword>
<evidence type="ECO:0000256" key="2">
    <source>
        <dbReference type="ARBA" id="ARBA00022448"/>
    </source>
</evidence>
<name>A0A7W9CUM7_9HYPH</name>
<dbReference type="Proteomes" id="UP000523821">
    <property type="component" value="Unassembled WGS sequence"/>
</dbReference>
<dbReference type="InterPro" id="IPR006061">
    <property type="entry name" value="SBP_1_CS"/>
</dbReference>
<evidence type="ECO:0000313" key="7">
    <source>
        <dbReference type="Proteomes" id="UP000523821"/>
    </source>
</evidence>
<keyword evidence="4" id="KW-0574">Periplasm</keyword>
<keyword evidence="6" id="KW-0762">Sugar transport</keyword>
<comment type="similarity">
    <text evidence="1">Belongs to the bacterial solute-binding protein 1 family.</text>
</comment>
<accession>A0A7W9CUM7</accession>
<dbReference type="GO" id="GO:0055085">
    <property type="term" value="P:transmembrane transport"/>
    <property type="evidence" value="ECO:0007669"/>
    <property type="project" value="InterPro"/>
</dbReference>
<evidence type="ECO:0000256" key="3">
    <source>
        <dbReference type="ARBA" id="ARBA00022729"/>
    </source>
</evidence>
<organism evidence="6 7">
    <name type="scientific">Prosthecomicrobium pneumaticum</name>
    <dbReference type="NCBI Taxonomy" id="81895"/>
    <lineage>
        <taxon>Bacteria</taxon>
        <taxon>Pseudomonadati</taxon>
        <taxon>Pseudomonadota</taxon>
        <taxon>Alphaproteobacteria</taxon>
        <taxon>Hyphomicrobiales</taxon>
        <taxon>Kaistiaceae</taxon>
        <taxon>Prosthecomicrobium</taxon>
    </lineage>
</organism>
<evidence type="ECO:0000256" key="1">
    <source>
        <dbReference type="ARBA" id="ARBA00008520"/>
    </source>
</evidence>
<evidence type="ECO:0000256" key="4">
    <source>
        <dbReference type="ARBA" id="ARBA00022764"/>
    </source>
</evidence>
<dbReference type="EMBL" id="JACHOO010000002">
    <property type="protein sequence ID" value="MBB5752235.1"/>
    <property type="molecule type" value="Genomic_DNA"/>
</dbReference>
<dbReference type="Gene3D" id="3.40.190.10">
    <property type="entry name" value="Periplasmic binding protein-like II"/>
    <property type="match status" value="2"/>
</dbReference>
<evidence type="ECO:0000313" key="6">
    <source>
        <dbReference type="EMBL" id="MBB5752235.1"/>
    </source>
</evidence>
<dbReference type="GO" id="GO:1901982">
    <property type="term" value="F:maltose binding"/>
    <property type="evidence" value="ECO:0007669"/>
    <property type="project" value="TreeGrafter"/>
</dbReference>
<dbReference type="RefSeq" id="WP_183853705.1">
    <property type="nucleotide sequence ID" value="NZ_JACHOO010000002.1"/>
</dbReference>
<dbReference type="AlphaFoldDB" id="A0A7W9CUM7"/>
<dbReference type="CDD" id="cd13585">
    <property type="entry name" value="PBP2_TMBP_like"/>
    <property type="match status" value="1"/>
</dbReference>
<sequence>MKTIWQKIALAGVSLAALTAAASAGTVRVTVAEYSSKTGPYFAEAEKAFEAANPGIDIQFEVVPWDNLLQKLTTDIAGGSNADLSIIGTRWLVDFVQQGVAAPLDEYITPEFKGRFIDTFLTPSIMDGKTYGLPIAASARAMYYNKSLFEKAGVSEPPKTWAELTDTAKKISALGDGVYGFGLQGKEIETDVYFYYAMWSYGGEIVEADGTSGLDSQAAIDAAKLYKALIDEGATEPGVTSYNREDVQNLFKQGKIGMMMTAPFLSGQIKAEAPDLQYGVAPIPAGPNGDQGTYGVTDSIILFENSQNKAEAWKFLDFLFSTEWRVKFTVNEGFLPVQKEEAADPHFVNDADLKVFASLLPNARFAPVIAGWEEIAEKTSNALQSIYLGQGEVEATLKAAAAEANTVLGK</sequence>
<evidence type="ECO:0000256" key="5">
    <source>
        <dbReference type="SAM" id="SignalP"/>
    </source>
</evidence>
<dbReference type="InterPro" id="IPR006059">
    <property type="entry name" value="SBP"/>
</dbReference>
<dbReference type="GO" id="GO:0042956">
    <property type="term" value="P:maltodextrin transmembrane transport"/>
    <property type="evidence" value="ECO:0007669"/>
    <property type="project" value="TreeGrafter"/>
</dbReference>
<keyword evidence="2" id="KW-0813">Transport</keyword>
<dbReference type="PANTHER" id="PTHR30061">
    <property type="entry name" value="MALTOSE-BINDING PERIPLASMIC PROTEIN"/>
    <property type="match status" value="1"/>
</dbReference>
<feature type="chain" id="PRO_5031084101" evidence="5">
    <location>
        <begin position="25"/>
        <end position="410"/>
    </location>
</feature>
<dbReference type="PROSITE" id="PS01037">
    <property type="entry name" value="SBP_BACTERIAL_1"/>
    <property type="match status" value="1"/>
</dbReference>
<feature type="signal peptide" evidence="5">
    <location>
        <begin position="1"/>
        <end position="24"/>
    </location>
</feature>